<organism evidence="1 2">
    <name type="scientific">Bacillus thermotolerans</name>
    <name type="common">Quasibacillus thermotolerans</name>
    <dbReference type="NCBI Taxonomy" id="1221996"/>
    <lineage>
        <taxon>Bacteria</taxon>
        <taxon>Bacillati</taxon>
        <taxon>Bacillota</taxon>
        <taxon>Bacilli</taxon>
        <taxon>Bacillales</taxon>
        <taxon>Bacillaceae</taxon>
        <taxon>Bacillus</taxon>
    </lineage>
</organism>
<reference evidence="1" key="1">
    <citation type="submission" date="2015-02" db="EMBL/GenBank/DDBJ databases">
        <title>Genome Assembly of Bacillaceae bacterium MTCC 8252.</title>
        <authorList>
            <person name="Verma A."/>
            <person name="Khatri I."/>
            <person name="Mual P."/>
            <person name="Subramanian S."/>
            <person name="Krishnamurthi S."/>
        </authorList>
    </citation>
    <scope>NUCLEOTIDE SEQUENCE [LARGE SCALE GENOMIC DNA]</scope>
    <source>
        <strain evidence="1">MTCC 8252</strain>
    </source>
</reference>
<evidence type="ECO:0000313" key="1">
    <source>
        <dbReference type="EMBL" id="KKB40929.1"/>
    </source>
</evidence>
<gene>
    <name evidence="1" type="ORF">QY95_00992</name>
</gene>
<evidence type="ECO:0000313" key="2">
    <source>
        <dbReference type="Proteomes" id="UP000031563"/>
    </source>
</evidence>
<keyword evidence="2" id="KW-1185">Reference proteome</keyword>
<proteinExistence type="predicted"/>
<sequence>MKAKTIVGWTEKTFDKKLNAFLSNTSLEIIDVKFSSPIFFYSALILYK</sequence>
<dbReference type="RefSeq" id="WP_166701693.1">
    <property type="nucleotide sequence ID" value="NZ_JWIQ02000001.1"/>
</dbReference>
<name>A0A0F5I5J3_BACTR</name>
<protein>
    <submittedName>
        <fullName evidence="1">Uncharacterized protein</fullName>
    </submittedName>
</protein>
<dbReference type="EMBL" id="JWIR02000025">
    <property type="protein sequence ID" value="KKB40929.1"/>
    <property type="molecule type" value="Genomic_DNA"/>
</dbReference>
<dbReference type="AlphaFoldDB" id="A0A0F5I5J3"/>
<accession>A0A0F5HR15</accession>
<comment type="caution">
    <text evidence="1">The sequence shown here is derived from an EMBL/GenBank/DDBJ whole genome shotgun (WGS) entry which is preliminary data.</text>
</comment>
<accession>A0A0F5I5J3</accession>
<dbReference type="Proteomes" id="UP000031563">
    <property type="component" value="Unassembled WGS sequence"/>
</dbReference>